<dbReference type="Pfam" id="PF03109">
    <property type="entry name" value="ABC1"/>
    <property type="match status" value="1"/>
</dbReference>
<keyword evidence="2" id="KW-0472">Membrane</keyword>
<dbReference type="PANTHER" id="PTHR10566">
    <property type="entry name" value="CHAPERONE-ACTIVITY OF BC1 COMPLEX CABC1 -RELATED"/>
    <property type="match status" value="1"/>
</dbReference>
<dbReference type="Proteomes" id="UP000273977">
    <property type="component" value="Unassembled WGS sequence"/>
</dbReference>
<dbReference type="InterPro" id="IPR011009">
    <property type="entry name" value="Kinase-like_dom_sf"/>
</dbReference>
<reference evidence="4 5" key="1">
    <citation type="submission" date="2018-11" db="EMBL/GenBank/DDBJ databases">
        <title>Aerococcus sp. SJQ22, whole genome shotgun sequence.</title>
        <authorList>
            <person name="Sun L."/>
            <person name="Gao X."/>
            <person name="Chen W."/>
            <person name="Huang K."/>
        </authorList>
    </citation>
    <scope>NUCLEOTIDE SEQUENCE [LARGE SCALE GENOMIC DNA]</scope>
    <source>
        <strain evidence="4 5">SJQ22</strain>
    </source>
</reference>
<dbReference type="SUPFAM" id="SSF56112">
    <property type="entry name" value="Protein kinase-like (PK-like)"/>
    <property type="match status" value="1"/>
</dbReference>
<keyword evidence="4" id="KW-0418">Kinase</keyword>
<dbReference type="RefSeq" id="WP_123781096.1">
    <property type="nucleotide sequence ID" value="NZ_RKMG01000033.1"/>
</dbReference>
<organism evidence="4 5">
    <name type="scientific">Aerococcus agrisoli</name>
    <dbReference type="NCBI Taxonomy" id="2487350"/>
    <lineage>
        <taxon>Bacteria</taxon>
        <taxon>Bacillati</taxon>
        <taxon>Bacillota</taxon>
        <taxon>Bacilli</taxon>
        <taxon>Lactobacillales</taxon>
        <taxon>Aerococcaceae</taxon>
        <taxon>Aerococcus</taxon>
    </lineage>
</organism>
<dbReference type="GO" id="GO:0005524">
    <property type="term" value="F:ATP binding"/>
    <property type="evidence" value="ECO:0007669"/>
    <property type="project" value="InterPro"/>
</dbReference>
<dbReference type="CDD" id="cd05121">
    <property type="entry name" value="ABC1_ADCK3-like"/>
    <property type="match status" value="1"/>
</dbReference>
<evidence type="ECO:0000256" key="1">
    <source>
        <dbReference type="ARBA" id="ARBA00009670"/>
    </source>
</evidence>
<dbReference type="PROSITE" id="PS50011">
    <property type="entry name" value="PROTEIN_KINASE_DOM"/>
    <property type="match status" value="1"/>
</dbReference>
<accession>A0A3N4G3U1</accession>
<keyword evidence="2" id="KW-0812">Transmembrane</keyword>
<evidence type="ECO:0000259" key="3">
    <source>
        <dbReference type="PROSITE" id="PS50011"/>
    </source>
</evidence>
<evidence type="ECO:0000313" key="4">
    <source>
        <dbReference type="EMBL" id="RPA57035.1"/>
    </source>
</evidence>
<evidence type="ECO:0000256" key="2">
    <source>
        <dbReference type="SAM" id="Phobius"/>
    </source>
</evidence>
<keyword evidence="2" id="KW-1133">Transmembrane helix</keyword>
<dbReference type="EMBL" id="RKMG01000033">
    <property type="protein sequence ID" value="RPA57035.1"/>
    <property type="molecule type" value="Genomic_DNA"/>
</dbReference>
<feature type="transmembrane region" description="Helical" evidence="2">
    <location>
        <begin position="504"/>
        <end position="525"/>
    </location>
</feature>
<dbReference type="OrthoDB" id="9795390at2"/>
<proteinExistence type="inferred from homology"/>
<dbReference type="GO" id="GO:0004672">
    <property type="term" value="F:protein kinase activity"/>
    <property type="evidence" value="ECO:0007669"/>
    <property type="project" value="InterPro"/>
</dbReference>
<dbReference type="InterPro" id="IPR000719">
    <property type="entry name" value="Prot_kinase_dom"/>
</dbReference>
<evidence type="ECO:0000313" key="5">
    <source>
        <dbReference type="Proteomes" id="UP000273977"/>
    </source>
</evidence>
<feature type="domain" description="Protein kinase" evidence="3">
    <location>
        <begin position="105"/>
        <end position="474"/>
    </location>
</feature>
<keyword evidence="5" id="KW-1185">Reference proteome</keyword>
<sequence>MQSDSSRFREMVSVLGTYGFGEIRHKFKKRETDNRPLALRQAFEELGPSFIKIGQILSTRSDLLSAEYLSELQKLQENTLPLSFEVIQDQYFSESGHLFDEDFAYVNPEPLASASIAQVHEAKLKTGEHVVIKIQRPEIEAQLIRDINIFIRVVEAVPSIFMDVIVNPVEILKDIKRQVMEEIDFVNEAHNMLRFSENHRNRTTIQSPLPYLPLTNKRVLVQDYEAGISIGRLHALKQEAYDLDDIAYKLVLSYLYQVFEDGFYHADPHPGNIMIQDGRIIFIDFGAMGKVSSSEKKILLQILSALVAKDIDHLVNLLLQICKQNKPLDKVLLYRDIDDLFDRYFTAGMEALNIDAIFQDLLKFGHRHGLTFPSEYIMLEKTVAMVQGVAQNLSPSLDFMQIFQSFFLSSGAISWEKYIDPSLLARETFRSVNTVRRLPSKLEAMVDNINNGRLNVRITFENIDERLRDINSMINRVIFGVILSSLILASTFIITSAQTYYAEILGMAFFIVTAVIGLILLISMLRARRK</sequence>
<protein>
    <submittedName>
        <fullName evidence="4">AarF/ABC1/UbiB kinase family protein</fullName>
    </submittedName>
</protein>
<gene>
    <name evidence="4" type="ORF">EF384_08425</name>
</gene>
<comment type="caution">
    <text evidence="4">The sequence shown here is derived from an EMBL/GenBank/DDBJ whole genome shotgun (WGS) entry which is preliminary data.</text>
</comment>
<comment type="similarity">
    <text evidence="1">Belongs to the protein kinase superfamily. ADCK protein kinase family.</text>
</comment>
<name>A0A3N4G3U1_9LACT</name>
<feature type="transmembrane region" description="Helical" evidence="2">
    <location>
        <begin position="477"/>
        <end position="498"/>
    </location>
</feature>
<dbReference type="InterPro" id="IPR004147">
    <property type="entry name" value="ABC1_dom"/>
</dbReference>
<keyword evidence="4" id="KW-0808">Transferase</keyword>
<dbReference type="InterPro" id="IPR050154">
    <property type="entry name" value="UbiB_kinase"/>
</dbReference>
<dbReference type="Gene3D" id="1.10.510.10">
    <property type="entry name" value="Transferase(Phosphotransferase) domain 1"/>
    <property type="match status" value="1"/>
</dbReference>
<dbReference type="AlphaFoldDB" id="A0A3N4G3U1"/>
<dbReference type="PANTHER" id="PTHR10566:SF113">
    <property type="entry name" value="PROTEIN ACTIVITY OF BC1 COMPLEX KINASE 7, CHLOROPLASTIC"/>
    <property type="match status" value="1"/>
</dbReference>